<reference evidence="1" key="2">
    <citation type="submission" date="2020-08" db="EMBL/GenBank/DDBJ databases">
        <authorList>
            <person name="Shumante A."/>
            <person name="Zimin A.V."/>
            <person name="Puiu D."/>
            <person name="Salzberg S.L."/>
        </authorList>
    </citation>
    <scope>NUCLEOTIDE SEQUENCE</scope>
    <source>
        <strain evidence="1">WC2-LM</strain>
        <tissue evidence="1">Liver</tissue>
    </source>
</reference>
<evidence type="ECO:0000313" key="2">
    <source>
        <dbReference type="EMBL" id="VTJ66866.1"/>
    </source>
</evidence>
<evidence type="ECO:0000313" key="1">
    <source>
        <dbReference type="EMBL" id="KAF7473476.1"/>
    </source>
</evidence>
<name>A0A5E4BBV9_MARMO</name>
<dbReference type="EMBL" id="CABDUW010000356">
    <property type="protein sequence ID" value="VTJ66866.1"/>
    <property type="molecule type" value="Genomic_DNA"/>
</dbReference>
<protein>
    <submittedName>
        <fullName evidence="2">Uncharacterized protein</fullName>
    </submittedName>
</protein>
<accession>A0A5E4BBV9</accession>
<reference evidence="2 3" key="1">
    <citation type="submission" date="2019-04" db="EMBL/GenBank/DDBJ databases">
        <authorList>
            <person name="Alioto T."/>
            <person name="Alioto T."/>
        </authorList>
    </citation>
    <scope>NUCLEOTIDE SEQUENCE [LARGE SCALE GENOMIC DNA]</scope>
</reference>
<dbReference type="AlphaFoldDB" id="A0A5E4BBV9"/>
<organism evidence="2 3">
    <name type="scientific">Marmota monax</name>
    <name type="common">Woodchuck</name>
    <dbReference type="NCBI Taxonomy" id="9995"/>
    <lineage>
        <taxon>Eukaryota</taxon>
        <taxon>Metazoa</taxon>
        <taxon>Chordata</taxon>
        <taxon>Craniata</taxon>
        <taxon>Vertebrata</taxon>
        <taxon>Euteleostomi</taxon>
        <taxon>Mammalia</taxon>
        <taxon>Eutheria</taxon>
        <taxon>Euarchontoglires</taxon>
        <taxon>Glires</taxon>
        <taxon>Rodentia</taxon>
        <taxon>Sciuromorpha</taxon>
        <taxon>Sciuridae</taxon>
        <taxon>Xerinae</taxon>
        <taxon>Marmotini</taxon>
        <taxon>Marmota</taxon>
    </lineage>
</organism>
<evidence type="ECO:0000313" key="3">
    <source>
        <dbReference type="Proteomes" id="UP000335636"/>
    </source>
</evidence>
<proteinExistence type="predicted"/>
<gene>
    <name evidence="1" type="ORF">GHT09_015918</name>
    <name evidence="2" type="ORF">MONAX_5E022619</name>
</gene>
<dbReference type="Proteomes" id="UP000335636">
    <property type="component" value="Unassembled WGS sequence"/>
</dbReference>
<dbReference type="EMBL" id="WJEC01006428">
    <property type="protein sequence ID" value="KAF7473476.1"/>
    <property type="molecule type" value="Genomic_DNA"/>
</dbReference>
<keyword evidence="3" id="KW-1185">Reference proteome</keyword>
<sequence length="70" mass="7708">MALDTQADPDVSGRSRARRCVEWSSGLPRGAELSGWAGLARPAVQRRRSSGGEHALLTYWSLSLIFHRLS</sequence>
<dbReference type="Proteomes" id="UP000662637">
    <property type="component" value="Unassembled WGS sequence"/>
</dbReference>